<evidence type="ECO:0000256" key="6">
    <source>
        <dbReference type="SAM" id="Phobius"/>
    </source>
</evidence>
<dbReference type="PANTHER" id="PTHR30250:SF26">
    <property type="entry name" value="PSMA PROTEIN"/>
    <property type="match status" value="1"/>
</dbReference>
<feature type="transmembrane region" description="Helical" evidence="6">
    <location>
        <begin position="401"/>
        <end position="423"/>
    </location>
</feature>
<accession>A0ABV9MW06</accession>
<feature type="transmembrane region" description="Helical" evidence="6">
    <location>
        <begin position="92"/>
        <end position="114"/>
    </location>
</feature>
<evidence type="ECO:0000313" key="8">
    <source>
        <dbReference type="Proteomes" id="UP001595969"/>
    </source>
</evidence>
<feature type="transmembrane region" description="Helical" evidence="6">
    <location>
        <begin position="469"/>
        <end position="489"/>
    </location>
</feature>
<feature type="transmembrane region" description="Helical" evidence="6">
    <location>
        <begin position="126"/>
        <end position="143"/>
    </location>
</feature>
<keyword evidence="3 6" id="KW-0812">Transmembrane</keyword>
<comment type="caution">
    <text evidence="7">The sequence shown here is derived from an EMBL/GenBank/DDBJ whole genome shotgun (WGS) entry which is preliminary data.</text>
</comment>
<gene>
    <name evidence="7" type="ORF">ACFO5I_03785</name>
</gene>
<keyword evidence="4 6" id="KW-1133">Transmembrane helix</keyword>
<comment type="subcellular location">
    <subcellularLocation>
        <location evidence="1">Cell membrane</location>
        <topology evidence="1">Multi-pass membrane protein</topology>
    </subcellularLocation>
</comment>
<feature type="transmembrane region" description="Helical" evidence="6">
    <location>
        <begin position="333"/>
        <end position="355"/>
    </location>
</feature>
<evidence type="ECO:0000256" key="3">
    <source>
        <dbReference type="ARBA" id="ARBA00022692"/>
    </source>
</evidence>
<evidence type="ECO:0000256" key="1">
    <source>
        <dbReference type="ARBA" id="ARBA00004651"/>
    </source>
</evidence>
<dbReference type="Proteomes" id="UP001595969">
    <property type="component" value="Unassembled WGS sequence"/>
</dbReference>
<feature type="transmembrane region" description="Helical" evidence="6">
    <location>
        <begin position="12"/>
        <end position="35"/>
    </location>
</feature>
<proteinExistence type="predicted"/>
<evidence type="ECO:0000313" key="7">
    <source>
        <dbReference type="EMBL" id="MFC4718863.1"/>
    </source>
</evidence>
<evidence type="ECO:0000256" key="2">
    <source>
        <dbReference type="ARBA" id="ARBA00022475"/>
    </source>
</evidence>
<organism evidence="7 8">
    <name type="scientific">Enterococcus lemanii</name>
    <dbReference type="NCBI Taxonomy" id="1159752"/>
    <lineage>
        <taxon>Bacteria</taxon>
        <taxon>Bacillati</taxon>
        <taxon>Bacillota</taxon>
        <taxon>Bacilli</taxon>
        <taxon>Lactobacillales</taxon>
        <taxon>Enterococcaceae</taxon>
        <taxon>Enterococcus</taxon>
    </lineage>
</organism>
<dbReference type="PANTHER" id="PTHR30250">
    <property type="entry name" value="PST FAMILY PREDICTED COLANIC ACID TRANSPORTER"/>
    <property type="match status" value="1"/>
</dbReference>
<dbReference type="RefSeq" id="WP_204654139.1">
    <property type="nucleotide sequence ID" value="NZ_JAFBFD010000020.1"/>
</dbReference>
<sequence>MNNRIKATAINSSVSTIIYLFKMILQFIIRTVFIYKLGKEYLGLNGLFTSILSMLSLAELGIGNAIVYSLYSPLARQEYDKVNSLMRLYKKIYLGVAGVVAIIGIGLLPFLNIIIGTETKVEKVHLIFILFLLNSVCSYMFTYNRSLLNADQKNYIPILNDFYFQVGLTIIQIVTLYFTNSYILFLIFQILATLFGNIRLSKKVNKSYKFLNNNNVVGLSDKTKEELKKNTLGNIATRISSVIVVSSDNILISSFVSLSSLGIYSNYSLITTNIVNLVTQIVSSVTSSIGNLGIENNYKKTYEIFKKHNFINFTFTYFASTLLLAIIQPFINLWAGESFLLSNTIVLLIIIKLAIDMYRKSALVFLSALGLSWYVRWKAIAEIIVNISVSVYLLIYMKLGLVGVLLSNIISSLTVVLWWELHVVFKYGFNKKIRYYIYTILNHFLSFFLSIFIISLFQRFYFRVDLIGFMINLIVGLFISLLIYLIFYYKKREFKFVINYVSNIIRMIFFRLRR</sequence>
<feature type="transmembrane region" description="Helical" evidence="6">
    <location>
        <begin position="182"/>
        <end position="200"/>
    </location>
</feature>
<feature type="transmembrane region" description="Helical" evidence="6">
    <location>
        <begin position="47"/>
        <end position="71"/>
    </location>
</feature>
<keyword evidence="2" id="KW-1003">Cell membrane</keyword>
<protein>
    <submittedName>
        <fullName evidence="7">Lipopolysaccharide biosynthesis protein</fullName>
    </submittedName>
</protein>
<keyword evidence="8" id="KW-1185">Reference proteome</keyword>
<name>A0ABV9MW06_9ENTE</name>
<evidence type="ECO:0000256" key="4">
    <source>
        <dbReference type="ARBA" id="ARBA00022989"/>
    </source>
</evidence>
<keyword evidence="5 6" id="KW-0472">Membrane</keyword>
<reference evidence="8" key="1">
    <citation type="journal article" date="2019" name="Int. J. Syst. Evol. Microbiol.">
        <title>The Global Catalogue of Microorganisms (GCM) 10K type strain sequencing project: providing services to taxonomists for standard genome sequencing and annotation.</title>
        <authorList>
            <consortium name="The Broad Institute Genomics Platform"/>
            <consortium name="The Broad Institute Genome Sequencing Center for Infectious Disease"/>
            <person name="Wu L."/>
            <person name="Ma J."/>
        </authorList>
    </citation>
    <scope>NUCLEOTIDE SEQUENCE [LARGE SCALE GENOMIC DNA]</scope>
    <source>
        <strain evidence="8">CGMCC 1.19032</strain>
    </source>
</reference>
<feature type="transmembrane region" description="Helical" evidence="6">
    <location>
        <begin position="435"/>
        <end position="457"/>
    </location>
</feature>
<feature type="transmembrane region" description="Helical" evidence="6">
    <location>
        <begin position="155"/>
        <end position="176"/>
    </location>
</feature>
<feature type="transmembrane region" description="Helical" evidence="6">
    <location>
        <begin position="309"/>
        <end position="327"/>
    </location>
</feature>
<dbReference type="EMBL" id="JBHSGS010000018">
    <property type="protein sequence ID" value="MFC4718863.1"/>
    <property type="molecule type" value="Genomic_DNA"/>
</dbReference>
<evidence type="ECO:0000256" key="5">
    <source>
        <dbReference type="ARBA" id="ARBA00023136"/>
    </source>
</evidence>
<dbReference type="InterPro" id="IPR050833">
    <property type="entry name" value="Poly_Biosynth_Transport"/>
</dbReference>